<dbReference type="CDD" id="cd16913">
    <property type="entry name" value="YkuD_like"/>
    <property type="match status" value="1"/>
</dbReference>
<evidence type="ECO:0000256" key="2">
    <source>
        <dbReference type="ARBA" id="ARBA00005992"/>
    </source>
</evidence>
<evidence type="ECO:0000313" key="10">
    <source>
        <dbReference type="Proteomes" id="UP000297396"/>
    </source>
</evidence>
<evidence type="ECO:0000256" key="7">
    <source>
        <dbReference type="PROSITE-ProRule" id="PRU01373"/>
    </source>
</evidence>
<dbReference type="GO" id="GO:0071555">
    <property type="term" value="P:cell wall organization"/>
    <property type="evidence" value="ECO:0007669"/>
    <property type="project" value="UniProtKB-UniRule"/>
</dbReference>
<feature type="domain" description="L,D-TPase catalytic" evidence="8">
    <location>
        <begin position="48"/>
        <end position="184"/>
    </location>
</feature>
<keyword evidence="3" id="KW-0808">Transferase</keyword>
<dbReference type="InterPro" id="IPR038063">
    <property type="entry name" value="Transpep_catalytic_dom"/>
</dbReference>
<evidence type="ECO:0000259" key="8">
    <source>
        <dbReference type="PROSITE" id="PS52029"/>
    </source>
</evidence>
<dbReference type="RefSeq" id="WP_135053886.1">
    <property type="nucleotide sequence ID" value="NZ_JADGLC010000001.1"/>
</dbReference>
<keyword evidence="5 7" id="KW-0573">Peptidoglycan synthesis</keyword>
<comment type="similarity">
    <text evidence="2">Belongs to the YkuD family.</text>
</comment>
<dbReference type="OrthoDB" id="9809748at2"/>
<accession>A0A4Y9K9K3</accession>
<evidence type="ECO:0000256" key="5">
    <source>
        <dbReference type="ARBA" id="ARBA00022984"/>
    </source>
</evidence>
<name>A0A4Y9K9K3_9PAST</name>
<feature type="active site" description="Proton donor/acceptor" evidence="7">
    <location>
        <position position="138"/>
    </location>
</feature>
<dbReference type="AlphaFoldDB" id="A0A4Y9K9K3"/>
<evidence type="ECO:0000256" key="3">
    <source>
        <dbReference type="ARBA" id="ARBA00022679"/>
    </source>
</evidence>
<organism evidence="9 10">
    <name type="scientific">Muribacter muris</name>
    <dbReference type="NCBI Taxonomy" id="67855"/>
    <lineage>
        <taxon>Bacteria</taxon>
        <taxon>Pseudomonadati</taxon>
        <taxon>Pseudomonadota</taxon>
        <taxon>Gammaproteobacteria</taxon>
        <taxon>Pasteurellales</taxon>
        <taxon>Pasteurellaceae</taxon>
        <taxon>Muribacter</taxon>
    </lineage>
</organism>
<dbReference type="Proteomes" id="UP000297396">
    <property type="component" value="Unassembled WGS sequence"/>
</dbReference>
<evidence type="ECO:0000313" key="9">
    <source>
        <dbReference type="EMBL" id="TFV13305.1"/>
    </source>
</evidence>
<dbReference type="PANTHER" id="PTHR36699:SF1">
    <property type="entry name" value="L,D-TRANSPEPTIDASE YAFK-RELATED"/>
    <property type="match status" value="1"/>
</dbReference>
<protein>
    <recommendedName>
        <fullName evidence="8">L,D-TPase catalytic domain-containing protein</fullName>
    </recommendedName>
</protein>
<dbReference type="GO" id="GO:0004180">
    <property type="term" value="F:carboxypeptidase activity"/>
    <property type="evidence" value="ECO:0007669"/>
    <property type="project" value="UniProtKB-ARBA"/>
</dbReference>
<evidence type="ECO:0000256" key="1">
    <source>
        <dbReference type="ARBA" id="ARBA00004752"/>
    </source>
</evidence>
<dbReference type="UniPathway" id="UPA00219"/>
<dbReference type="SUPFAM" id="SSF141523">
    <property type="entry name" value="L,D-transpeptidase catalytic domain-like"/>
    <property type="match status" value="1"/>
</dbReference>
<keyword evidence="6 7" id="KW-0961">Cell wall biogenesis/degradation</keyword>
<comment type="caution">
    <text evidence="9">The sequence shown here is derived from an EMBL/GenBank/DDBJ whole genome shotgun (WGS) entry which is preliminary data.</text>
</comment>
<keyword evidence="4 7" id="KW-0133">Cell shape</keyword>
<dbReference type="EMBL" id="SPPA01000001">
    <property type="protein sequence ID" value="TFV13305.1"/>
    <property type="molecule type" value="Genomic_DNA"/>
</dbReference>
<feature type="active site" description="Nucleophile" evidence="7">
    <location>
        <position position="160"/>
    </location>
</feature>
<dbReference type="GO" id="GO:0008360">
    <property type="term" value="P:regulation of cell shape"/>
    <property type="evidence" value="ECO:0007669"/>
    <property type="project" value="UniProtKB-UniRule"/>
</dbReference>
<dbReference type="PROSITE" id="PS52029">
    <property type="entry name" value="LD_TPASE"/>
    <property type="match status" value="1"/>
</dbReference>
<reference evidence="9 10" key="1">
    <citation type="submission" date="2019-03" db="EMBL/GenBank/DDBJ databases">
        <title>Diversity of the mouse oral microbiome.</title>
        <authorList>
            <person name="Joseph S."/>
            <person name="Aduse-Opoku J."/>
            <person name="Curtis M."/>
            <person name="Wade W."/>
            <person name="Hashim A."/>
        </authorList>
    </citation>
    <scope>NUCLEOTIDE SEQUENCE [LARGE SCALE GENOMIC DNA]</scope>
    <source>
        <strain evidence="9 10">WT12</strain>
    </source>
</reference>
<evidence type="ECO:0000256" key="6">
    <source>
        <dbReference type="ARBA" id="ARBA00023316"/>
    </source>
</evidence>
<dbReference type="PANTHER" id="PTHR36699">
    <property type="entry name" value="LD-TRANSPEPTIDASE"/>
    <property type="match status" value="1"/>
</dbReference>
<dbReference type="Gene3D" id="2.40.440.10">
    <property type="entry name" value="L,D-transpeptidase catalytic domain-like"/>
    <property type="match status" value="1"/>
</dbReference>
<comment type="pathway">
    <text evidence="1 7">Cell wall biogenesis; peptidoglycan biosynthesis.</text>
</comment>
<gene>
    <name evidence="9" type="ORF">E4T80_00235</name>
</gene>
<proteinExistence type="inferred from homology"/>
<sequence length="185" mass="20692">MKKAIFILIGLLVVLVGFNLPKVKQIMSDILPDYLASEPAIATDTPIDRLVVFKHKRQMWAYRGEQLVKIYPIALGFNPIGHKQFEGDGKTPEGIYRINERNPRSAYHKNLGVSYPNAQDTAYAQSQGKSPGGLIKIHGLPNGRGDIGKLHLLKDWTHGCIAVTNEEIDELYRTVIHNAVIDIRP</sequence>
<dbReference type="InterPro" id="IPR005490">
    <property type="entry name" value="LD_TPept_cat_dom"/>
</dbReference>
<evidence type="ECO:0000256" key="4">
    <source>
        <dbReference type="ARBA" id="ARBA00022960"/>
    </source>
</evidence>
<dbReference type="GO" id="GO:0009252">
    <property type="term" value="P:peptidoglycan biosynthetic process"/>
    <property type="evidence" value="ECO:0007669"/>
    <property type="project" value="UniProtKB-UniPathway"/>
</dbReference>
<dbReference type="Pfam" id="PF03734">
    <property type="entry name" value="YkuD"/>
    <property type="match status" value="1"/>
</dbReference>
<dbReference type="GO" id="GO:0016740">
    <property type="term" value="F:transferase activity"/>
    <property type="evidence" value="ECO:0007669"/>
    <property type="project" value="UniProtKB-KW"/>
</dbReference>